<keyword evidence="11 15" id="KW-0653">Protein transport</keyword>
<dbReference type="NCBIfam" id="NF009538">
    <property type="entry name" value="PRK12904.1"/>
    <property type="match status" value="1"/>
</dbReference>
<keyword evidence="3 15" id="KW-0813">Transport</keyword>
<dbReference type="AlphaFoldDB" id="A0A177JBX3"/>
<evidence type="ECO:0000256" key="10">
    <source>
        <dbReference type="ARBA" id="ARBA00022840"/>
    </source>
</evidence>
<dbReference type="Gene3D" id="3.40.50.300">
    <property type="entry name" value="P-loop containing nucleotide triphosphate hydrolases"/>
    <property type="match status" value="2"/>
</dbReference>
<dbReference type="GO" id="GO:0005829">
    <property type="term" value="C:cytosol"/>
    <property type="evidence" value="ECO:0007669"/>
    <property type="project" value="TreeGrafter"/>
</dbReference>
<dbReference type="SUPFAM" id="SSF52540">
    <property type="entry name" value="P-loop containing nucleoside triphosphate hydrolases"/>
    <property type="match status" value="2"/>
</dbReference>
<dbReference type="InterPro" id="IPR011116">
    <property type="entry name" value="SecA_Wing/Scaffold"/>
</dbReference>
<keyword evidence="7" id="KW-0479">Metal-binding</keyword>
<dbReference type="PANTHER" id="PTHR30612">
    <property type="entry name" value="SECA INNER MEMBRANE COMPONENT OF SEC PROTEIN SECRETION SYSTEM"/>
    <property type="match status" value="1"/>
</dbReference>
<dbReference type="GO" id="GO:0017038">
    <property type="term" value="P:protein import"/>
    <property type="evidence" value="ECO:0007669"/>
    <property type="project" value="InterPro"/>
</dbReference>
<dbReference type="InterPro" id="IPR011115">
    <property type="entry name" value="SecA_DEAD"/>
</dbReference>
<dbReference type="FunFam" id="3.90.1440.10:FF:000001">
    <property type="entry name" value="Preprotein translocase subunit SecA"/>
    <property type="match status" value="1"/>
</dbReference>
<dbReference type="InterPro" id="IPR027417">
    <property type="entry name" value="P-loop_NTPase"/>
</dbReference>
<dbReference type="SMART" id="SM00957">
    <property type="entry name" value="SecA_DEAD"/>
    <property type="match status" value="1"/>
</dbReference>
<dbReference type="FunFam" id="3.40.50.300:FF:001790">
    <property type="entry name" value="Protein translocase subunit SecA"/>
    <property type="match status" value="1"/>
</dbReference>
<evidence type="ECO:0000256" key="16">
    <source>
        <dbReference type="RuleBase" id="RU003874"/>
    </source>
</evidence>
<dbReference type="GO" id="GO:0008564">
    <property type="term" value="F:protein-exporting ATPase activity"/>
    <property type="evidence" value="ECO:0007669"/>
    <property type="project" value="UniProtKB-EC"/>
</dbReference>
<dbReference type="Gene3D" id="3.90.1440.10">
    <property type="entry name" value="SecA, preprotein cross-linking domain"/>
    <property type="match status" value="1"/>
</dbReference>
<dbReference type="HAMAP" id="MF_01382">
    <property type="entry name" value="SecA"/>
    <property type="match status" value="1"/>
</dbReference>
<dbReference type="GO" id="GO:0005524">
    <property type="term" value="F:ATP binding"/>
    <property type="evidence" value="ECO:0007669"/>
    <property type="project" value="UniProtKB-UniRule"/>
</dbReference>
<keyword evidence="13 15" id="KW-0811">Translocation</keyword>
<evidence type="ECO:0000313" key="20">
    <source>
        <dbReference type="Proteomes" id="UP000469949"/>
    </source>
</evidence>
<dbReference type="GO" id="GO:0046872">
    <property type="term" value="F:metal ion binding"/>
    <property type="evidence" value="ECO:0007669"/>
    <property type="project" value="UniProtKB-KW"/>
</dbReference>
<dbReference type="GO" id="GO:0065002">
    <property type="term" value="P:intracellular protein transmembrane transport"/>
    <property type="evidence" value="ECO:0007669"/>
    <property type="project" value="UniProtKB-UniRule"/>
</dbReference>
<evidence type="ECO:0000256" key="1">
    <source>
        <dbReference type="ARBA" id="ARBA00001947"/>
    </source>
</evidence>
<dbReference type="GO" id="GO:0031522">
    <property type="term" value="C:cell envelope Sec protein transport complex"/>
    <property type="evidence" value="ECO:0007669"/>
    <property type="project" value="TreeGrafter"/>
</dbReference>
<evidence type="ECO:0000256" key="11">
    <source>
        <dbReference type="ARBA" id="ARBA00022927"/>
    </source>
</evidence>
<comment type="catalytic activity">
    <reaction evidence="15">
        <text>ATP + H2O + cellular proteinSide 1 = ADP + phosphate + cellular proteinSide 2.</text>
        <dbReference type="EC" id="7.4.2.8"/>
    </reaction>
</comment>
<evidence type="ECO:0000256" key="2">
    <source>
        <dbReference type="ARBA" id="ARBA00007650"/>
    </source>
</evidence>
<evidence type="ECO:0000259" key="17">
    <source>
        <dbReference type="PROSITE" id="PS51192"/>
    </source>
</evidence>
<evidence type="ECO:0000256" key="15">
    <source>
        <dbReference type="HAMAP-Rule" id="MF_01382"/>
    </source>
</evidence>
<dbReference type="Gene3D" id="1.10.3060.10">
    <property type="entry name" value="Helical scaffold and wing domains of SecA"/>
    <property type="match status" value="1"/>
</dbReference>
<dbReference type="GO" id="GO:0006605">
    <property type="term" value="P:protein targeting"/>
    <property type="evidence" value="ECO:0007669"/>
    <property type="project" value="UniProtKB-UniRule"/>
</dbReference>
<dbReference type="NCBIfam" id="TIGR00963">
    <property type="entry name" value="secA"/>
    <property type="match status" value="1"/>
</dbReference>
<keyword evidence="14 15" id="KW-0472">Membrane</keyword>
<dbReference type="InterPro" id="IPR036670">
    <property type="entry name" value="SecA_X-link_sf"/>
</dbReference>
<keyword evidence="5 15" id="KW-0963">Cytoplasm</keyword>
<evidence type="ECO:0000256" key="5">
    <source>
        <dbReference type="ARBA" id="ARBA00022490"/>
    </source>
</evidence>
<dbReference type="PROSITE" id="PS01312">
    <property type="entry name" value="SECA"/>
    <property type="match status" value="1"/>
</dbReference>
<dbReference type="Gene3D" id="3.10.450.50">
    <property type="match status" value="1"/>
</dbReference>
<dbReference type="Pfam" id="PF01043">
    <property type="entry name" value="SecA_PP_bind"/>
    <property type="match status" value="1"/>
</dbReference>
<evidence type="ECO:0000256" key="4">
    <source>
        <dbReference type="ARBA" id="ARBA00022475"/>
    </source>
</evidence>
<dbReference type="SMART" id="SM00958">
    <property type="entry name" value="SecA_PP_bind"/>
    <property type="match status" value="1"/>
</dbReference>
<gene>
    <name evidence="15" type="primary">secA</name>
    <name evidence="19" type="ORF">F8B43_1265</name>
</gene>
<dbReference type="Pfam" id="PF07517">
    <property type="entry name" value="SecA_DEAD"/>
    <property type="match status" value="1"/>
</dbReference>
<dbReference type="GO" id="GO:0005886">
    <property type="term" value="C:plasma membrane"/>
    <property type="evidence" value="ECO:0007669"/>
    <property type="project" value="UniProtKB-SubCell"/>
</dbReference>
<comment type="cofactor">
    <cofactor evidence="1">
        <name>Zn(2+)</name>
        <dbReference type="ChEBI" id="CHEBI:29105"/>
    </cofactor>
</comment>
<feature type="domain" description="Helicase ATP-binding" evidence="17">
    <location>
        <begin position="89"/>
        <end position="247"/>
    </location>
</feature>
<dbReference type="Pfam" id="PF02810">
    <property type="entry name" value="SEC-C"/>
    <property type="match status" value="1"/>
</dbReference>
<evidence type="ECO:0000313" key="19">
    <source>
        <dbReference type="EMBL" id="KAB7785864.1"/>
    </source>
</evidence>
<dbReference type="Pfam" id="PF07516">
    <property type="entry name" value="SecA_SW"/>
    <property type="match status" value="1"/>
</dbReference>
<evidence type="ECO:0000256" key="9">
    <source>
        <dbReference type="ARBA" id="ARBA00022833"/>
    </source>
</evidence>
<dbReference type="FunFam" id="3.40.50.300:FF:000334">
    <property type="entry name" value="Protein translocase subunit SecA"/>
    <property type="match status" value="1"/>
</dbReference>
<feature type="domain" description="SecA family profile" evidence="18">
    <location>
        <begin position="3"/>
        <end position="652"/>
    </location>
</feature>
<dbReference type="EMBL" id="WEKV01000008">
    <property type="protein sequence ID" value="KAB7785864.1"/>
    <property type="molecule type" value="Genomic_DNA"/>
</dbReference>
<dbReference type="InterPro" id="IPR011130">
    <property type="entry name" value="SecA_preprotein_X-link_dom"/>
</dbReference>
<protein>
    <recommendedName>
        <fullName evidence="15 16">Protein translocase subunit SecA</fullName>
        <ecNumber evidence="15">7.4.2.8</ecNumber>
    </recommendedName>
</protein>
<keyword evidence="8 15" id="KW-0547">Nucleotide-binding</keyword>
<dbReference type="Proteomes" id="UP000469949">
    <property type="component" value="Unassembled WGS sequence"/>
</dbReference>
<evidence type="ECO:0000256" key="8">
    <source>
        <dbReference type="ARBA" id="ARBA00022741"/>
    </source>
</evidence>
<accession>A0A177JBX3</accession>
<dbReference type="InterPro" id="IPR000185">
    <property type="entry name" value="SecA"/>
</dbReference>
<dbReference type="CDD" id="cd18803">
    <property type="entry name" value="SF2_C_secA"/>
    <property type="match status" value="1"/>
</dbReference>
<dbReference type="PRINTS" id="PR00906">
    <property type="entry name" value="SECA"/>
</dbReference>
<dbReference type="InterPro" id="IPR036266">
    <property type="entry name" value="SecA_Wing/Scaffold_sf"/>
</dbReference>
<comment type="similarity">
    <text evidence="2 15 16">Belongs to the SecA family.</text>
</comment>
<comment type="subcellular location">
    <subcellularLocation>
        <location evidence="15">Cell membrane</location>
        <topology evidence="15">Peripheral membrane protein</topology>
        <orientation evidence="15">Cytoplasmic side</orientation>
    </subcellularLocation>
    <subcellularLocation>
        <location evidence="15">Cytoplasm</location>
    </subcellularLocation>
    <text evidence="15">Distribution is 50-50.</text>
</comment>
<evidence type="ECO:0000256" key="13">
    <source>
        <dbReference type="ARBA" id="ARBA00023010"/>
    </source>
</evidence>
<dbReference type="GO" id="GO:0043952">
    <property type="term" value="P:protein transport by the Sec complex"/>
    <property type="evidence" value="ECO:0007669"/>
    <property type="project" value="TreeGrafter"/>
</dbReference>
<dbReference type="SUPFAM" id="SSF81886">
    <property type="entry name" value="Helical scaffold and wing domains of SecA"/>
    <property type="match status" value="1"/>
</dbReference>
<keyword evidence="9" id="KW-0862">Zinc</keyword>
<keyword evidence="6" id="KW-0997">Cell inner membrane</keyword>
<evidence type="ECO:0000259" key="18">
    <source>
        <dbReference type="PROSITE" id="PS51196"/>
    </source>
</evidence>
<dbReference type="RefSeq" id="WP_012453393.1">
    <property type="nucleotide sequence ID" value="NZ_CP136837.1"/>
</dbReference>
<dbReference type="EC" id="7.4.2.8" evidence="15"/>
<feature type="binding site" evidence="15">
    <location>
        <position position="524"/>
    </location>
    <ligand>
        <name>ATP</name>
        <dbReference type="ChEBI" id="CHEBI:30616"/>
    </ligand>
</feature>
<comment type="subunit">
    <text evidence="15">Monomer and homodimer. Part of the essential Sec protein translocation apparatus which comprises SecA, SecYEG and auxiliary proteins SecDF-YajC and YidC.</text>
</comment>
<dbReference type="PANTHER" id="PTHR30612:SF0">
    <property type="entry name" value="CHLOROPLAST PROTEIN-TRANSPORTING ATPASE"/>
    <property type="match status" value="1"/>
</dbReference>
<keyword evidence="4 15" id="KW-1003">Cell membrane</keyword>
<dbReference type="InterPro" id="IPR014018">
    <property type="entry name" value="SecA_motor_DEAD"/>
</dbReference>
<dbReference type="InterPro" id="IPR004027">
    <property type="entry name" value="SEC_C_motif"/>
</dbReference>
<evidence type="ECO:0000256" key="12">
    <source>
        <dbReference type="ARBA" id="ARBA00022967"/>
    </source>
</evidence>
<dbReference type="OMA" id="MVHYDVQ"/>
<dbReference type="SUPFAM" id="SSF81767">
    <property type="entry name" value="Pre-protein crosslinking domain of SecA"/>
    <property type="match status" value="1"/>
</dbReference>
<comment type="caution">
    <text evidence="19">The sequence shown here is derived from an EMBL/GenBank/DDBJ whole genome shotgun (WGS) entry which is preliminary data.</text>
</comment>
<evidence type="ECO:0000256" key="3">
    <source>
        <dbReference type="ARBA" id="ARBA00022448"/>
    </source>
</evidence>
<sequence>MLGALAKKIFGSSNDRRVKGFRPRVAAINALEPEISALSDEQLRARTQAFRDQLAAGTRLDDLLVPAFATVREAAKRVLGQRHFDVQMIGGMVLHESGISEMKTGEGKTLVATLPVYLNALEGKGVHVVTVNDYLASRDAEWMGRVYRFLGLTVGTIVHGLDDGQRKEAYACDITYGTNNEFGFDYLRDNMKYELSQMTQRGHHFAIVDEVDSILIDEARTPLIISGPVDDRSELYVAVDGIMPQLLPEHYDLDEKQRQVSLTEAGNEFIEEALREAGILKEGDLYDAHNVTLVHHVNQALRAHTLFTLDKDYIVKNDEVVIIDEFTGRMMQGRRYSEGLHQALEAKERVTIQPENQTLASITFQNYFRLYKKLAGMTGTASTEADEFAEIYKLDVVDIPTNKEIERVDEDDEVYRTVEEKYEAIIKEIDKAHSRLQPVLVGTGSIEKSELIGELLKKAGYTLLDYSDPNALTDVYAAARENRVTKRFAVLNARFHEQEAYIVAEAGVPGAITIATNMAGRGTDIKLGGNLEMRIEKELGHLGEGPERDAAIAALKAEIAENRAKVLASGEKADPEAGRKKDLPGGLYIIGTERHESRRIDNQLRGRSGRQGDPGRSKFYLSLKDDLMRIFGSDRMDGMLQRLGLEQGEAIIHPWINKAIEKAQQKVEARNFDMRKNVLKYDNVMNDQRKVVFEQRRDLMGQDSVRETVDEMRHGVIDDLVAVHIPENAYAEQWDAEGLKARALDVLNLDLPVEEWVKEEGIADEEIRERLRKASDESYAARVERNGAEVMAYVEKQVVLQVFDHLWREHLVSLDHLRQVVGWRGFAQRDPLNEYKSEAFELFNGLVTALREQVTAQLAHVEIMHQQPEGFGEGGFEAAGFGEPQLPPMFPEHRDPATGENEFALAGSGSEGGAGGAYGFAARDLSADTAVLERKPDDPSTWGRVGRNEPCPCGSGKKYKHCHGRFATEA</sequence>
<dbReference type="InterPro" id="IPR044722">
    <property type="entry name" value="SecA_SF2_C"/>
</dbReference>
<dbReference type="PROSITE" id="PS51196">
    <property type="entry name" value="SECA_MOTOR_DEAD"/>
    <property type="match status" value="1"/>
</dbReference>
<dbReference type="InterPro" id="IPR020937">
    <property type="entry name" value="SecA_CS"/>
</dbReference>
<dbReference type="PROSITE" id="PS51192">
    <property type="entry name" value="HELICASE_ATP_BIND_1"/>
    <property type="match status" value="1"/>
</dbReference>
<keyword evidence="10 15" id="KW-0067">ATP-binding</keyword>
<dbReference type="InterPro" id="IPR014001">
    <property type="entry name" value="Helicase_ATP-bd"/>
</dbReference>
<name>A0A177JBX3_9HYPH</name>
<reference evidence="19 20" key="1">
    <citation type="submission" date="2019-10" db="EMBL/GenBank/DDBJ databases">
        <title>Draft Genome Sequence of the Caffeine Degrading Methylotroph Methylorubrum populi PINKEL.</title>
        <authorList>
            <person name="Dawson S.C."/>
            <person name="Zhang X."/>
            <person name="Wright M.E."/>
            <person name="Sharma G."/>
            <person name="Langner J.T."/>
            <person name="Ditty J.L."/>
            <person name="Subuyuj G.A."/>
        </authorList>
    </citation>
    <scope>NUCLEOTIDE SEQUENCE [LARGE SCALE GENOMIC DNA]</scope>
    <source>
        <strain evidence="19 20">Pinkel</strain>
    </source>
</reference>
<dbReference type="CDD" id="cd17928">
    <property type="entry name" value="DEXDc_SecA"/>
    <property type="match status" value="1"/>
</dbReference>
<dbReference type="Pfam" id="PF21090">
    <property type="entry name" value="P-loop_SecA"/>
    <property type="match status" value="1"/>
</dbReference>
<proteinExistence type="inferred from homology"/>
<dbReference type="FunFam" id="1.10.3060.10:FF:000003">
    <property type="entry name" value="Protein translocase subunit SecA"/>
    <property type="match status" value="1"/>
</dbReference>
<feature type="binding site" evidence="15">
    <location>
        <begin position="105"/>
        <end position="109"/>
    </location>
    <ligand>
        <name>ATP</name>
        <dbReference type="ChEBI" id="CHEBI:30616"/>
    </ligand>
</feature>
<comment type="function">
    <text evidence="15">Part of the Sec protein translocase complex. Interacts with the SecYEG preprotein conducting channel. Has a central role in coupling the hydrolysis of ATP to the transfer of proteins into and across the cell membrane, serving both as a receptor for the preprotein-SecB complex and as an ATP-driven molecular motor driving the stepwise translocation of polypeptide chains across the membrane.</text>
</comment>
<evidence type="ECO:0000256" key="7">
    <source>
        <dbReference type="ARBA" id="ARBA00022723"/>
    </source>
</evidence>
<evidence type="ECO:0000256" key="14">
    <source>
        <dbReference type="ARBA" id="ARBA00023136"/>
    </source>
</evidence>
<evidence type="ECO:0000256" key="6">
    <source>
        <dbReference type="ARBA" id="ARBA00022519"/>
    </source>
</evidence>
<organism evidence="19 20">
    <name type="scientific">Methylorubrum populi</name>
    <dbReference type="NCBI Taxonomy" id="223967"/>
    <lineage>
        <taxon>Bacteria</taxon>
        <taxon>Pseudomonadati</taxon>
        <taxon>Pseudomonadota</taxon>
        <taxon>Alphaproteobacteria</taxon>
        <taxon>Hyphomicrobiales</taxon>
        <taxon>Methylobacteriaceae</taxon>
        <taxon>Methylorubrum</taxon>
    </lineage>
</organism>
<feature type="binding site" evidence="15">
    <location>
        <position position="87"/>
    </location>
    <ligand>
        <name>ATP</name>
        <dbReference type="ChEBI" id="CHEBI:30616"/>
    </ligand>
</feature>
<keyword evidence="12 15" id="KW-1278">Translocase</keyword>